<dbReference type="OrthoDB" id="9788409at2"/>
<dbReference type="EMBL" id="BLIV01000012">
    <property type="protein sequence ID" value="GFE52410.1"/>
    <property type="molecule type" value="Genomic_DNA"/>
</dbReference>
<name>A0A640VYE4_9RHOB</name>
<keyword evidence="2" id="KW-1185">Reference proteome</keyword>
<dbReference type="PANTHER" id="PTHR37952:SF2">
    <property type="entry name" value="PROTEIN CREA"/>
    <property type="match status" value="1"/>
</dbReference>
<dbReference type="AlphaFoldDB" id="A0A640VYE4"/>
<sequence>MTLASPVQKAAHALGAFCFMAQAAAAERVGNVDVDWFGHHIVIEVFSDPLVEGATCHVSYFELGLIDRLENGGWFEDPSNSSITYRQTGPISIGDIDRSDEGEGVFSERRCIIWKSLNIKRILDGANRTLICICHA</sequence>
<organism evidence="1 2">
    <name type="scientific">Roseobacter cerasinus</name>
    <dbReference type="NCBI Taxonomy" id="2602289"/>
    <lineage>
        <taxon>Bacteria</taxon>
        <taxon>Pseudomonadati</taxon>
        <taxon>Pseudomonadota</taxon>
        <taxon>Alphaproteobacteria</taxon>
        <taxon>Rhodobacterales</taxon>
        <taxon>Roseobacteraceae</taxon>
        <taxon>Roseobacter</taxon>
    </lineage>
</organism>
<evidence type="ECO:0000313" key="2">
    <source>
        <dbReference type="Proteomes" id="UP000436522"/>
    </source>
</evidence>
<dbReference type="Pfam" id="PF05981">
    <property type="entry name" value="CreA"/>
    <property type="match status" value="1"/>
</dbReference>
<accession>A0A640VYE4</accession>
<dbReference type="GO" id="GO:0005829">
    <property type="term" value="C:cytosol"/>
    <property type="evidence" value="ECO:0007669"/>
    <property type="project" value="TreeGrafter"/>
</dbReference>
<evidence type="ECO:0000313" key="1">
    <source>
        <dbReference type="EMBL" id="GFE52410.1"/>
    </source>
</evidence>
<proteinExistence type="predicted"/>
<reference evidence="1 2" key="1">
    <citation type="submission" date="2019-12" db="EMBL/GenBank/DDBJ databases">
        <title>Roseobacter cerasinus sp. nov., isolated from seawater around aquaculture.</title>
        <authorList>
            <person name="Muramatsu S."/>
            <person name="Takabe Y."/>
            <person name="Mori K."/>
            <person name="Takaichi S."/>
            <person name="Hanada S."/>
        </authorList>
    </citation>
    <scope>NUCLEOTIDE SEQUENCE [LARGE SCALE GENOMIC DNA]</scope>
    <source>
        <strain evidence="1 2">AI77</strain>
    </source>
</reference>
<dbReference type="InterPro" id="IPR010292">
    <property type="entry name" value="Uncharacterised_CreA"/>
</dbReference>
<dbReference type="Proteomes" id="UP000436522">
    <property type="component" value="Unassembled WGS sequence"/>
</dbReference>
<gene>
    <name evidence="1" type="ORF">So717_41630</name>
</gene>
<comment type="caution">
    <text evidence="1">The sequence shown here is derived from an EMBL/GenBank/DDBJ whole genome shotgun (WGS) entry which is preliminary data.</text>
</comment>
<dbReference type="PANTHER" id="PTHR37952">
    <property type="match status" value="1"/>
</dbReference>
<protein>
    <submittedName>
        <fullName evidence="1">Uncharacterized protein</fullName>
    </submittedName>
</protein>